<feature type="region of interest" description="Disordered" evidence="1">
    <location>
        <begin position="1"/>
        <end position="21"/>
    </location>
</feature>
<evidence type="ECO:0000256" key="1">
    <source>
        <dbReference type="SAM" id="MobiDB-lite"/>
    </source>
</evidence>
<sequence length="68" mass="7349">MSISAQNPDISGERQSGQDVRTQNVMACQAVSNIVKTSLGPVGLDKLEHYGMKPPTLQATVVSQNHER</sequence>
<gene>
    <name evidence="2" type="ORF">F2Q70_00036920</name>
</gene>
<accession>A0A8S9JX74</accession>
<dbReference type="AlphaFoldDB" id="A0A8S9JX74"/>
<dbReference type="SUPFAM" id="SSF48592">
    <property type="entry name" value="GroEL equatorial domain-like"/>
    <property type="match status" value="1"/>
</dbReference>
<dbReference type="EMBL" id="QGKY02000246">
    <property type="protein sequence ID" value="KAF2587120.1"/>
    <property type="molecule type" value="Genomic_DNA"/>
</dbReference>
<dbReference type="InterPro" id="IPR027413">
    <property type="entry name" value="GROEL-like_equatorial_sf"/>
</dbReference>
<reference evidence="2" key="1">
    <citation type="submission" date="2019-12" db="EMBL/GenBank/DDBJ databases">
        <title>Genome sequencing and annotation of Brassica cretica.</title>
        <authorList>
            <person name="Studholme D.J."/>
            <person name="Sarris P.F."/>
        </authorList>
    </citation>
    <scope>NUCLEOTIDE SEQUENCE</scope>
    <source>
        <strain evidence="2">PFS-102/07</strain>
        <tissue evidence="2">Leaf</tissue>
    </source>
</reference>
<proteinExistence type="predicted"/>
<dbReference type="Gene3D" id="1.10.560.10">
    <property type="entry name" value="GroEL-like equatorial domain"/>
    <property type="match status" value="1"/>
</dbReference>
<comment type="caution">
    <text evidence="2">The sequence shown here is derived from an EMBL/GenBank/DDBJ whole genome shotgun (WGS) entry which is preliminary data.</text>
</comment>
<protein>
    <submittedName>
        <fullName evidence="2">Uncharacterized protein</fullName>
    </submittedName>
</protein>
<organism evidence="2">
    <name type="scientific">Brassica cretica</name>
    <name type="common">Mustard</name>
    <dbReference type="NCBI Taxonomy" id="69181"/>
    <lineage>
        <taxon>Eukaryota</taxon>
        <taxon>Viridiplantae</taxon>
        <taxon>Streptophyta</taxon>
        <taxon>Embryophyta</taxon>
        <taxon>Tracheophyta</taxon>
        <taxon>Spermatophyta</taxon>
        <taxon>Magnoliopsida</taxon>
        <taxon>eudicotyledons</taxon>
        <taxon>Gunneridae</taxon>
        <taxon>Pentapetalae</taxon>
        <taxon>rosids</taxon>
        <taxon>malvids</taxon>
        <taxon>Brassicales</taxon>
        <taxon>Brassicaceae</taxon>
        <taxon>Brassiceae</taxon>
        <taxon>Brassica</taxon>
    </lineage>
</organism>
<evidence type="ECO:0000313" key="2">
    <source>
        <dbReference type="EMBL" id="KAF2587120.1"/>
    </source>
</evidence>
<name>A0A8S9JX74_BRACR</name>